<evidence type="ECO:0000256" key="3">
    <source>
        <dbReference type="ARBA" id="ARBA00004669"/>
    </source>
</evidence>
<comment type="similarity">
    <text evidence="5 15">Belongs to the purine/pyrimidine phosphoribosyltransferase family.</text>
</comment>
<dbReference type="FunFam" id="3.40.50.2020:FF:000006">
    <property type="entry name" value="Hypoxanthine phosphoribosyltransferase"/>
    <property type="match status" value="1"/>
</dbReference>
<dbReference type="InterPro" id="IPR005904">
    <property type="entry name" value="Hxn_phspho_trans"/>
</dbReference>
<dbReference type="PANTHER" id="PTHR43340">
    <property type="entry name" value="HYPOXANTHINE-GUANINE PHOSPHORIBOSYLTRANSFERASE"/>
    <property type="match status" value="1"/>
</dbReference>
<dbReference type="GO" id="GO:0032263">
    <property type="term" value="P:GMP salvage"/>
    <property type="evidence" value="ECO:0007669"/>
    <property type="project" value="TreeGrafter"/>
</dbReference>
<evidence type="ECO:0000259" key="16">
    <source>
        <dbReference type="Pfam" id="PF00156"/>
    </source>
</evidence>
<comment type="caution">
    <text evidence="17">The sequence shown here is derived from an EMBL/GenBank/DDBJ whole genome shotgun (WGS) entry which is preliminary data.</text>
</comment>
<dbReference type="Gene3D" id="3.40.50.2020">
    <property type="match status" value="1"/>
</dbReference>
<evidence type="ECO:0000256" key="11">
    <source>
        <dbReference type="ARBA" id="ARBA00022741"/>
    </source>
</evidence>
<dbReference type="EC" id="2.4.2.8" evidence="15"/>
<dbReference type="EMBL" id="QUMS01000001">
    <property type="protein sequence ID" value="REG10467.1"/>
    <property type="molecule type" value="Genomic_DNA"/>
</dbReference>
<keyword evidence="9 15" id="KW-0479">Metal-binding</keyword>
<evidence type="ECO:0000256" key="10">
    <source>
        <dbReference type="ARBA" id="ARBA00022726"/>
    </source>
</evidence>
<evidence type="ECO:0000256" key="13">
    <source>
        <dbReference type="ARBA" id="ARBA00048811"/>
    </source>
</evidence>
<dbReference type="UniPathway" id="UPA00591">
    <property type="reaction ID" value="UER00648"/>
</dbReference>
<organism evidence="17 18">
    <name type="scientific">Pelolinea submarina</name>
    <dbReference type="NCBI Taxonomy" id="913107"/>
    <lineage>
        <taxon>Bacteria</taxon>
        <taxon>Bacillati</taxon>
        <taxon>Chloroflexota</taxon>
        <taxon>Anaerolineae</taxon>
        <taxon>Anaerolineales</taxon>
        <taxon>Anaerolineaceae</taxon>
        <taxon>Pelolinea</taxon>
    </lineage>
</organism>
<keyword evidence="11 15" id="KW-0547">Nucleotide-binding</keyword>
<evidence type="ECO:0000313" key="18">
    <source>
        <dbReference type="Proteomes" id="UP000256388"/>
    </source>
</evidence>
<dbReference type="GO" id="GO:0005829">
    <property type="term" value="C:cytosol"/>
    <property type="evidence" value="ECO:0007669"/>
    <property type="project" value="TreeGrafter"/>
</dbReference>
<keyword evidence="7 15" id="KW-0328">Glycosyltransferase</keyword>
<dbReference type="GO" id="GO:0006178">
    <property type="term" value="P:guanine salvage"/>
    <property type="evidence" value="ECO:0007669"/>
    <property type="project" value="TreeGrafter"/>
</dbReference>
<feature type="domain" description="Phosphoribosyltransferase" evidence="16">
    <location>
        <begin position="34"/>
        <end position="179"/>
    </location>
</feature>
<accession>A0A3E0AFM4</accession>
<sequence>MKPAAGRTMKFHGIDNMEDYHSFLKEILVPEDKLQARIAELGKQISHDYKDAQQLLLICILRGAVMFMTDLSRHIDVPHSMDFMAISSYGAGNRNTSGMVRITMDLNTNICGRDVLIVEDIIDSGNTLAYVLRLLSTRKPKSLNICTLLDKAERREVEVPIRYTGFTIPNKFVFGYGLDLDEYYRNLPFIGVVDLERYEG</sequence>
<dbReference type="GO" id="GO:0000166">
    <property type="term" value="F:nucleotide binding"/>
    <property type="evidence" value="ECO:0007669"/>
    <property type="project" value="UniProtKB-KW"/>
</dbReference>
<dbReference type="InterPro" id="IPR029057">
    <property type="entry name" value="PRTase-like"/>
</dbReference>
<keyword evidence="6 15" id="KW-0963">Cytoplasm</keyword>
<proteinExistence type="inferred from homology"/>
<evidence type="ECO:0000256" key="8">
    <source>
        <dbReference type="ARBA" id="ARBA00022679"/>
    </source>
</evidence>
<dbReference type="Proteomes" id="UP000256388">
    <property type="component" value="Unassembled WGS sequence"/>
</dbReference>
<dbReference type="SUPFAM" id="SSF53271">
    <property type="entry name" value="PRTase-like"/>
    <property type="match status" value="1"/>
</dbReference>
<evidence type="ECO:0000256" key="7">
    <source>
        <dbReference type="ARBA" id="ARBA00022676"/>
    </source>
</evidence>
<evidence type="ECO:0000313" key="17">
    <source>
        <dbReference type="EMBL" id="REG10467.1"/>
    </source>
</evidence>
<dbReference type="Pfam" id="PF00156">
    <property type="entry name" value="Pribosyltran"/>
    <property type="match status" value="1"/>
</dbReference>
<dbReference type="GO" id="GO:0004422">
    <property type="term" value="F:hypoxanthine phosphoribosyltransferase activity"/>
    <property type="evidence" value="ECO:0007669"/>
    <property type="project" value="InterPro"/>
</dbReference>
<reference evidence="17 18" key="1">
    <citation type="submission" date="2018-08" db="EMBL/GenBank/DDBJ databases">
        <title>Genomic Encyclopedia of Type Strains, Phase IV (KMG-IV): sequencing the most valuable type-strain genomes for metagenomic binning, comparative biology and taxonomic classification.</title>
        <authorList>
            <person name="Goeker M."/>
        </authorList>
    </citation>
    <scope>NUCLEOTIDE SEQUENCE [LARGE SCALE GENOMIC DNA]</scope>
    <source>
        <strain evidence="17 18">DSM 23923</strain>
    </source>
</reference>
<dbReference type="GO" id="GO:0052657">
    <property type="term" value="F:guanine phosphoribosyltransferase activity"/>
    <property type="evidence" value="ECO:0007669"/>
    <property type="project" value="UniProtKB-ARBA"/>
</dbReference>
<keyword evidence="8 15" id="KW-0808">Transferase</keyword>
<comment type="catalytic activity">
    <reaction evidence="13">
        <text>GMP + diphosphate = guanine + 5-phospho-alpha-D-ribose 1-diphosphate</text>
        <dbReference type="Rhea" id="RHEA:25424"/>
        <dbReference type="ChEBI" id="CHEBI:16235"/>
        <dbReference type="ChEBI" id="CHEBI:33019"/>
        <dbReference type="ChEBI" id="CHEBI:58017"/>
        <dbReference type="ChEBI" id="CHEBI:58115"/>
        <dbReference type="EC" id="2.4.2.8"/>
    </reaction>
    <physiologicalReaction direction="right-to-left" evidence="13">
        <dbReference type="Rhea" id="RHEA:25426"/>
    </physiologicalReaction>
</comment>
<evidence type="ECO:0000256" key="15">
    <source>
        <dbReference type="RuleBase" id="RU364099"/>
    </source>
</evidence>
<dbReference type="InterPro" id="IPR050408">
    <property type="entry name" value="HGPRT"/>
</dbReference>
<gene>
    <name evidence="17" type="ORF">DFR64_0325</name>
</gene>
<evidence type="ECO:0000256" key="5">
    <source>
        <dbReference type="ARBA" id="ARBA00008391"/>
    </source>
</evidence>
<comment type="pathway">
    <text evidence="3 15">Purine metabolism; IMP biosynthesis via salvage pathway; IMP from hypoxanthine: step 1/1.</text>
</comment>
<evidence type="ECO:0000256" key="14">
    <source>
        <dbReference type="ARBA" id="ARBA00049402"/>
    </source>
</evidence>
<comment type="subcellular location">
    <subcellularLocation>
        <location evidence="2 15">Cytoplasm</location>
    </subcellularLocation>
</comment>
<dbReference type="AlphaFoldDB" id="A0A3E0AFM4"/>
<keyword evidence="10 15" id="KW-0660">Purine salvage</keyword>
<keyword evidence="18" id="KW-1185">Reference proteome</keyword>
<protein>
    <recommendedName>
        <fullName evidence="15">Hypoxanthine phosphoribosyltransferase</fullName>
        <ecNumber evidence="15">2.4.2.8</ecNumber>
    </recommendedName>
</protein>
<dbReference type="GO" id="GO:0046100">
    <property type="term" value="P:hypoxanthine metabolic process"/>
    <property type="evidence" value="ECO:0007669"/>
    <property type="project" value="TreeGrafter"/>
</dbReference>
<evidence type="ECO:0000256" key="12">
    <source>
        <dbReference type="ARBA" id="ARBA00022842"/>
    </source>
</evidence>
<comment type="cofactor">
    <cofactor evidence="1 15">
        <name>Mg(2+)</name>
        <dbReference type="ChEBI" id="CHEBI:18420"/>
    </cofactor>
</comment>
<evidence type="ECO:0000256" key="6">
    <source>
        <dbReference type="ARBA" id="ARBA00022490"/>
    </source>
</evidence>
<dbReference type="PANTHER" id="PTHR43340:SF1">
    <property type="entry name" value="HYPOXANTHINE PHOSPHORIBOSYLTRANSFERASE"/>
    <property type="match status" value="1"/>
</dbReference>
<evidence type="ECO:0000256" key="4">
    <source>
        <dbReference type="ARBA" id="ARBA00004676"/>
    </source>
</evidence>
<evidence type="ECO:0000256" key="1">
    <source>
        <dbReference type="ARBA" id="ARBA00001946"/>
    </source>
</evidence>
<dbReference type="CDD" id="cd06223">
    <property type="entry name" value="PRTases_typeI"/>
    <property type="match status" value="1"/>
</dbReference>
<dbReference type="GO" id="GO:0006166">
    <property type="term" value="P:purine ribonucleoside salvage"/>
    <property type="evidence" value="ECO:0007669"/>
    <property type="project" value="UniProtKB-KW"/>
</dbReference>
<dbReference type="InterPro" id="IPR000836">
    <property type="entry name" value="PRTase_dom"/>
</dbReference>
<keyword evidence="12 15" id="KW-0460">Magnesium</keyword>
<comment type="catalytic activity">
    <reaction evidence="14">
        <text>IMP + diphosphate = hypoxanthine + 5-phospho-alpha-D-ribose 1-diphosphate</text>
        <dbReference type="Rhea" id="RHEA:17973"/>
        <dbReference type="ChEBI" id="CHEBI:17368"/>
        <dbReference type="ChEBI" id="CHEBI:33019"/>
        <dbReference type="ChEBI" id="CHEBI:58017"/>
        <dbReference type="ChEBI" id="CHEBI:58053"/>
        <dbReference type="EC" id="2.4.2.8"/>
    </reaction>
    <physiologicalReaction direction="right-to-left" evidence="14">
        <dbReference type="Rhea" id="RHEA:17975"/>
    </physiologicalReaction>
</comment>
<evidence type="ECO:0000256" key="2">
    <source>
        <dbReference type="ARBA" id="ARBA00004496"/>
    </source>
</evidence>
<comment type="pathway">
    <text evidence="4">Purine metabolism; GMP biosynthesis via salvage pathway; GMP from guanine: step 1/1.</text>
</comment>
<dbReference type="GO" id="GO:0032264">
    <property type="term" value="P:IMP salvage"/>
    <property type="evidence" value="ECO:0007669"/>
    <property type="project" value="UniProtKB-UniPathway"/>
</dbReference>
<dbReference type="GO" id="GO:0000287">
    <property type="term" value="F:magnesium ion binding"/>
    <property type="evidence" value="ECO:0007669"/>
    <property type="project" value="TreeGrafter"/>
</dbReference>
<evidence type="ECO:0000256" key="9">
    <source>
        <dbReference type="ARBA" id="ARBA00022723"/>
    </source>
</evidence>
<dbReference type="NCBIfam" id="TIGR01203">
    <property type="entry name" value="HGPRTase"/>
    <property type="match status" value="1"/>
</dbReference>
<name>A0A3E0AFM4_9CHLR</name>